<dbReference type="InterPro" id="IPR004045">
    <property type="entry name" value="Glutathione_S-Trfase_N"/>
</dbReference>
<dbReference type="EC" id="2.5.1.18" evidence="3"/>
<dbReference type="SUPFAM" id="SSF47616">
    <property type="entry name" value="GST C-terminal domain-like"/>
    <property type="match status" value="1"/>
</dbReference>
<sequence length="210" mass="22852">MELISLPASPFAARVRIAVYAKGLPVDIVPPPADWRESRAFRDFSPAGRVPVLLDEGGALWESAVLVEYLEERFPDPPLTPVDVLDRATARLLVQCVDLYLTPPLVALADPRTDGAGARRAVEDALNSVMMIDRLLTGPRYALCDELSIADCALAPALFAVGVTGERIGLDLLEPGSTLHAYARMSRQDPHIGRVIDEMEEGLRLLTRTA</sequence>
<dbReference type="GO" id="GO:0004364">
    <property type="term" value="F:glutathione transferase activity"/>
    <property type="evidence" value="ECO:0007669"/>
    <property type="project" value="UniProtKB-EC"/>
</dbReference>
<reference evidence="3 4" key="1">
    <citation type="submission" date="2024-06" db="EMBL/GenBank/DDBJ databases">
        <title>Sorghum-associated microbial communities from plants grown in Nebraska, USA.</title>
        <authorList>
            <person name="Schachtman D."/>
        </authorList>
    </citation>
    <scope>NUCLEOTIDE SEQUENCE [LARGE SCALE GENOMIC DNA]</scope>
    <source>
        <strain evidence="3 4">2814</strain>
    </source>
</reference>
<dbReference type="SFLD" id="SFLDG00358">
    <property type="entry name" value="Main_(cytGST)"/>
    <property type="match status" value="1"/>
</dbReference>
<gene>
    <name evidence="3" type="ORF">ABIE19_000747</name>
</gene>
<dbReference type="InterPro" id="IPR010987">
    <property type="entry name" value="Glutathione-S-Trfase_C-like"/>
</dbReference>
<dbReference type="CDD" id="cd00570">
    <property type="entry name" value="GST_N_family"/>
    <property type="match status" value="1"/>
</dbReference>
<name>A0ABV2R8C0_9CAUL</name>
<dbReference type="RefSeq" id="WP_354087777.1">
    <property type="nucleotide sequence ID" value="NZ_JBEPTF010000001.1"/>
</dbReference>
<feature type="domain" description="GST C-terminal" evidence="2">
    <location>
        <begin position="83"/>
        <end position="209"/>
    </location>
</feature>
<dbReference type="Pfam" id="PF13410">
    <property type="entry name" value="GST_C_2"/>
    <property type="match status" value="1"/>
</dbReference>
<dbReference type="Pfam" id="PF13417">
    <property type="entry name" value="GST_N_3"/>
    <property type="match status" value="1"/>
</dbReference>
<dbReference type="Gene3D" id="1.20.1050.10">
    <property type="match status" value="1"/>
</dbReference>
<keyword evidence="3" id="KW-0808">Transferase</keyword>
<protein>
    <submittedName>
        <fullName evidence="3">Glutathione S-transferase</fullName>
        <ecNumber evidence="3">2.5.1.18</ecNumber>
    </submittedName>
</protein>
<dbReference type="InterPro" id="IPR040079">
    <property type="entry name" value="Glutathione_S-Trfase"/>
</dbReference>
<dbReference type="PANTHER" id="PTHR43968">
    <property type="match status" value="1"/>
</dbReference>
<dbReference type="PROSITE" id="PS50404">
    <property type="entry name" value="GST_NTER"/>
    <property type="match status" value="1"/>
</dbReference>
<dbReference type="EMBL" id="JBEPTF010000001">
    <property type="protein sequence ID" value="MET4682838.1"/>
    <property type="molecule type" value="Genomic_DNA"/>
</dbReference>
<organism evidence="3 4">
    <name type="scientific">Brevundimonas faecalis</name>
    <dbReference type="NCBI Taxonomy" id="947378"/>
    <lineage>
        <taxon>Bacteria</taxon>
        <taxon>Pseudomonadati</taxon>
        <taxon>Pseudomonadota</taxon>
        <taxon>Alphaproteobacteria</taxon>
        <taxon>Caulobacterales</taxon>
        <taxon>Caulobacteraceae</taxon>
        <taxon>Brevundimonas</taxon>
    </lineage>
</organism>
<accession>A0ABV2R8C0</accession>
<dbReference type="CDD" id="cd00299">
    <property type="entry name" value="GST_C_family"/>
    <property type="match status" value="1"/>
</dbReference>
<dbReference type="PROSITE" id="PS50405">
    <property type="entry name" value="GST_CTER"/>
    <property type="match status" value="1"/>
</dbReference>
<proteinExistence type="predicted"/>
<evidence type="ECO:0000313" key="3">
    <source>
        <dbReference type="EMBL" id="MET4682838.1"/>
    </source>
</evidence>
<dbReference type="SUPFAM" id="SSF52833">
    <property type="entry name" value="Thioredoxin-like"/>
    <property type="match status" value="1"/>
</dbReference>
<evidence type="ECO:0000313" key="4">
    <source>
        <dbReference type="Proteomes" id="UP001549313"/>
    </source>
</evidence>
<dbReference type="InterPro" id="IPR036282">
    <property type="entry name" value="Glutathione-S-Trfase_C_sf"/>
</dbReference>
<dbReference type="PANTHER" id="PTHR43968:SF6">
    <property type="entry name" value="GLUTATHIONE S-TRANSFERASE OMEGA"/>
    <property type="match status" value="1"/>
</dbReference>
<dbReference type="Gene3D" id="3.40.30.10">
    <property type="entry name" value="Glutaredoxin"/>
    <property type="match status" value="1"/>
</dbReference>
<evidence type="ECO:0000259" key="1">
    <source>
        <dbReference type="PROSITE" id="PS50404"/>
    </source>
</evidence>
<evidence type="ECO:0000259" key="2">
    <source>
        <dbReference type="PROSITE" id="PS50405"/>
    </source>
</evidence>
<feature type="domain" description="GST N-terminal" evidence="1">
    <location>
        <begin position="1"/>
        <end position="78"/>
    </location>
</feature>
<dbReference type="InterPro" id="IPR050983">
    <property type="entry name" value="GST_Omega/HSP26"/>
</dbReference>
<comment type="caution">
    <text evidence="3">The sequence shown here is derived from an EMBL/GenBank/DDBJ whole genome shotgun (WGS) entry which is preliminary data.</text>
</comment>
<dbReference type="SFLD" id="SFLDS00019">
    <property type="entry name" value="Glutathione_Transferase_(cytos"/>
    <property type="match status" value="1"/>
</dbReference>
<dbReference type="Proteomes" id="UP001549313">
    <property type="component" value="Unassembled WGS sequence"/>
</dbReference>
<keyword evidence="4" id="KW-1185">Reference proteome</keyword>
<dbReference type="InterPro" id="IPR036249">
    <property type="entry name" value="Thioredoxin-like_sf"/>
</dbReference>